<protein>
    <submittedName>
        <fullName evidence="2">Transcriptional regulator, y4mF family</fullName>
    </submittedName>
</protein>
<name>A0A379JLU2_9NOCA</name>
<proteinExistence type="predicted"/>
<evidence type="ECO:0000313" key="2">
    <source>
        <dbReference type="EMBL" id="SUD49572.1"/>
    </source>
</evidence>
<dbReference type="SMART" id="SM00530">
    <property type="entry name" value="HTH_XRE"/>
    <property type="match status" value="2"/>
</dbReference>
<organism evidence="2 3">
    <name type="scientific">Nocardia otitidiscaviarum</name>
    <dbReference type="NCBI Taxonomy" id="1823"/>
    <lineage>
        <taxon>Bacteria</taxon>
        <taxon>Bacillati</taxon>
        <taxon>Actinomycetota</taxon>
        <taxon>Actinomycetes</taxon>
        <taxon>Mycobacteriales</taxon>
        <taxon>Nocardiaceae</taxon>
        <taxon>Nocardia</taxon>
    </lineage>
</organism>
<accession>A0A379JLU2</accession>
<dbReference type="SUPFAM" id="SSF47413">
    <property type="entry name" value="lambda repressor-like DNA-binding domains"/>
    <property type="match status" value="2"/>
</dbReference>
<dbReference type="AlphaFoldDB" id="A0A379JLU2"/>
<dbReference type="CDD" id="cd00093">
    <property type="entry name" value="HTH_XRE"/>
    <property type="match status" value="2"/>
</dbReference>
<dbReference type="PROSITE" id="PS50943">
    <property type="entry name" value="HTH_CROC1"/>
    <property type="match status" value="2"/>
</dbReference>
<reference evidence="2 3" key="1">
    <citation type="submission" date="2018-06" db="EMBL/GenBank/DDBJ databases">
        <authorList>
            <consortium name="Pathogen Informatics"/>
            <person name="Doyle S."/>
        </authorList>
    </citation>
    <scope>NUCLEOTIDE SEQUENCE [LARGE SCALE GENOMIC DNA]</scope>
    <source>
        <strain evidence="2 3">NCTC1934</strain>
    </source>
</reference>
<dbReference type="Gene3D" id="1.10.260.40">
    <property type="entry name" value="lambda repressor-like DNA-binding domains"/>
    <property type="match status" value="2"/>
</dbReference>
<dbReference type="InterPro" id="IPR052345">
    <property type="entry name" value="Rad_response_metalloprotease"/>
</dbReference>
<feature type="domain" description="HTH cro/C1-type" evidence="1">
    <location>
        <begin position="80"/>
        <end position="135"/>
    </location>
</feature>
<dbReference type="InterPro" id="IPR001387">
    <property type="entry name" value="Cro/C1-type_HTH"/>
</dbReference>
<dbReference type="PANTHER" id="PTHR43236">
    <property type="entry name" value="ANTITOXIN HIGA1"/>
    <property type="match status" value="1"/>
</dbReference>
<dbReference type="Pfam" id="PF13443">
    <property type="entry name" value="HTH_26"/>
    <property type="match status" value="1"/>
</dbReference>
<gene>
    <name evidence="2" type="ORF">NCTC1934_06926</name>
</gene>
<sequence>MPVSRTVISGFDPAALAAAMDRAGFDVSALVRRSRVGKSTIQHWLGGTRRPQIHQLAKVAEALEVKLSDLIVVAPEARMLSYYRNIRGCTQVDIATAAGLPTSTVSTIERGELLSLTDAVVTKLAAALEISEAEFRDAYRRTQDRPPGTPA</sequence>
<dbReference type="Pfam" id="PF01381">
    <property type="entry name" value="HTH_3"/>
    <property type="match status" value="1"/>
</dbReference>
<dbReference type="InterPro" id="IPR010982">
    <property type="entry name" value="Lambda_DNA-bd_dom_sf"/>
</dbReference>
<dbReference type="PANTHER" id="PTHR43236:SF2">
    <property type="entry name" value="BLL0069 PROTEIN"/>
    <property type="match status" value="1"/>
</dbReference>
<dbReference type="EMBL" id="UGRY01000008">
    <property type="protein sequence ID" value="SUD49572.1"/>
    <property type="molecule type" value="Genomic_DNA"/>
</dbReference>
<evidence type="ECO:0000313" key="3">
    <source>
        <dbReference type="Proteomes" id="UP000255467"/>
    </source>
</evidence>
<feature type="domain" description="HTH cro/C1-type" evidence="1">
    <location>
        <begin position="16"/>
        <end position="70"/>
    </location>
</feature>
<keyword evidence="3" id="KW-1185">Reference proteome</keyword>
<dbReference type="Proteomes" id="UP000255467">
    <property type="component" value="Unassembled WGS sequence"/>
</dbReference>
<evidence type="ECO:0000259" key="1">
    <source>
        <dbReference type="PROSITE" id="PS50943"/>
    </source>
</evidence>
<dbReference type="GO" id="GO:0003677">
    <property type="term" value="F:DNA binding"/>
    <property type="evidence" value="ECO:0007669"/>
    <property type="project" value="InterPro"/>
</dbReference>